<evidence type="ECO:0000313" key="2">
    <source>
        <dbReference type="EMBL" id="MFH6982334.1"/>
    </source>
</evidence>
<organism evidence="2 3">
    <name type="scientific">Marinoscillum luteum</name>
    <dbReference type="NCBI Taxonomy" id="861051"/>
    <lineage>
        <taxon>Bacteria</taxon>
        <taxon>Pseudomonadati</taxon>
        <taxon>Bacteroidota</taxon>
        <taxon>Cytophagia</taxon>
        <taxon>Cytophagales</taxon>
        <taxon>Reichenbachiellaceae</taxon>
        <taxon>Marinoscillum</taxon>
    </lineage>
</organism>
<gene>
    <name evidence="2" type="ORF">ACHKAR_02735</name>
</gene>
<dbReference type="Proteomes" id="UP001610063">
    <property type="component" value="Unassembled WGS sequence"/>
</dbReference>
<keyword evidence="1" id="KW-1133">Transmembrane helix</keyword>
<evidence type="ECO:0000313" key="3">
    <source>
        <dbReference type="Proteomes" id="UP001610063"/>
    </source>
</evidence>
<feature type="transmembrane region" description="Helical" evidence="1">
    <location>
        <begin position="49"/>
        <end position="67"/>
    </location>
</feature>
<evidence type="ECO:0000256" key="1">
    <source>
        <dbReference type="SAM" id="Phobius"/>
    </source>
</evidence>
<reference evidence="2 3" key="1">
    <citation type="journal article" date="2013" name="Int. J. Syst. Evol. Microbiol.">
        <title>Marinoscillum luteum sp. nov., isolated from marine sediment.</title>
        <authorList>
            <person name="Cha I.T."/>
            <person name="Park S.J."/>
            <person name="Kim S.J."/>
            <person name="Kim J.G."/>
            <person name="Jung M.Y."/>
            <person name="Shin K.S."/>
            <person name="Kwon K.K."/>
            <person name="Yang S.H."/>
            <person name="Seo Y.S."/>
            <person name="Rhee S.K."/>
        </authorList>
    </citation>
    <scope>NUCLEOTIDE SEQUENCE [LARGE SCALE GENOMIC DNA]</scope>
    <source>
        <strain evidence="2 3">KCTC 23939</strain>
    </source>
</reference>
<proteinExistence type="predicted"/>
<keyword evidence="1" id="KW-0812">Transmembrane</keyword>
<accession>A0ABW7N430</accession>
<keyword evidence="1" id="KW-0472">Membrane</keyword>
<keyword evidence="3" id="KW-1185">Reference proteome</keyword>
<comment type="caution">
    <text evidence="2">The sequence shown here is derived from an EMBL/GenBank/DDBJ whole genome shotgun (WGS) entry which is preliminary data.</text>
</comment>
<sequence>MDELKQAWEEMTSDSKDLTQLSEAEIKGTTSVKSAGVIEKLRSGVKKKLAYAVFFTLAIGGGIPFAFPLASQILLTILFVAYLVGAVLLYQELQILNRGVDMTQDVLHGLTTYRDRIKRVLRYEESTALALYPVSISGGFFLGFQLVDREAQIMTQTIHWVFLVITILLLTIGGHWLARWMNRKAFGQYLNRLDETIEELKGI</sequence>
<dbReference type="EMBL" id="JBIPKE010000011">
    <property type="protein sequence ID" value="MFH6982334.1"/>
    <property type="molecule type" value="Genomic_DNA"/>
</dbReference>
<name>A0ABW7N430_9BACT</name>
<feature type="transmembrane region" description="Helical" evidence="1">
    <location>
        <begin position="158"/>
        <end position="178"/>
    </location>
</feature>
<feature type="transmembrane region" description="Helical" evidence="1">
    <location>
        <begin position="73"/>
        <end position="90"/>
    </location>
</feature>
<protein>
    <submittedName>
        <fullName evidence="2">Uncharacterized protein</fullName>
    </submittedName>
</protein>
<dbReference type="RefSeq" id="WP_395416073.1">
    <property type="nucleotide sequence ID" value="NZ_JBIPKE010000011.1"/>
</dbReference>
<feature type="transmembrane region" description="Helical" evidence="1">
    <location>
        <begin position="126"/>
        <end position="146"/>
    </location>
</feature>